<keyword evidence="4" id="KW-0560">Oxidoreductase</keyword>
<evidence type="ECO:0000259" key="11">
    <source>
        <dbReference type="Pfam" id="PF07732"/>
    </source>
</evidence>
<proteinExistence type="inferred from homology"/>
<dbReference type="CDD" id="cd13877">
    <property type="entry name" value="CuRO_2_Fet3p_like"/>
    <property type="match status" value="1"/>
</dbReference>
<feature type="transmembrane region" description="Helical" evidence="7">
    <location>
        <begin position="606"/>
        <end position="627"/>
    </location>
</feature>
<evidence type="ECO:0000256" key="5">
    <source>
        <dbReference type="ARBA" id="ARBA00023008"/>
    </source>
</evidence>
<gene>
    <name evidence="12" type="ORF">VP01_1073g4</name>
</gene>
<dbReference type="STRING" id="27349.A0A0L6VTM8"/>
<evidence type="ECO:0000256" key="1">
    <source>
        <dbReference type="ARBA" id="ARBA00010609"/>
    </source>
</evidence>
<keyword evidence="2" id="KW-0479">Metal-binding</keyword>
<accession>A0A0L6VTM8</accession>
<dbReference type="PROSITE" id="PS00079">
    <property type="entry name" value="MULTICOPPER_OXIDASE1"/>
    <property type="match status" value="1"/>
</dbReference>
<dbReference type="AlphaFoldDB" id="A0A0L6VTM8"/>
<keyword evidence="7" id="KW-1133">Transmembrane helix</keyword>
<feature type="domain" description="Plastocyanin-like" evidence="11">
    <location>
        <begin position="30"/>
        <end position="103"/>
    </location>
</feature>
<feature type="domain" description="Plastocyanin-like" evidence="11">
    <location>
        <begin position="124"/>
        <end position="167"/>
    </location>
</feature>
<dbReference type="GO" id="GO:0005507">
    <property type="term" value="F:copper ion binding"/>
    <property type="evidence" value="ECO:0007669"/>
    <property type="project" value="InterPro"/>
</dbReference>
<evidence type="ECO:0000313" key="12">
    <source>
        <dbReference type="EMBL" id="KNZ64041.1"/>
    </source>
</evidence>
<dbReference type="Pfam" id="PF07731">
    <property type="entry name" value="Cu-oxidase_2"/>
    <property type="match status" value="1"/>
</dbReference>
<evidence type="ECO:0000256" key="2">
    <source>
        <dbReference type="ARBA" id="ARBA00022723"/>
    </source>
</evidence>
<dbReference type="GO" id="GO:0010106">
    <property type="term" value="P:cellular response to iron ion starvation"/>
    <property type="evidence" value="ECO:0007669"/>
    <property type="project" value="TreeGrafter"/>
</dbReference>
<dbReference type="InterPro" id="IPR011707">
    <property type="entry name" value="Cu-oxidase-like_N"/>
</dbReference>
<evidence type="ECO:0000256" key="6">
    <source>
        <dbReference type="ARBA" id="ARBA00023180"/>
    </source>
</evidence>
<dbReference type="VEuPathDB" id="FungiDB:VP01_1073g4"/>
<organism evidence="12 13">
    <name type="scientific">Puccinia sorghi</name>
    <dbReference type="NCBI Taxonomy" id="27349"/>
    <lineage>
        <taxon>Eukaryota</taxon>
        <taxon>Fungi</taxon>
        <taxon>Dikarya</taxon>
        <taxon>Basidiomycota</taxon>
        <taxon>Pucciniomycotina</taxon>
        <taxon>Pucciniomycetes</taxon>
        <taxon>Pucciniales</taxon>
        <taxon>Pucciniaceae</taxon>
        <taxon>Puccinia</taxon>
    </lineage>
</organism>
<feature type="domain" description="Plastocyanin-like" evidence="10">
    <location>
        <begin position="415"/>
        <end position="549"/>
    </location>
</feature>
<dbReference type="EMBL" id="LAVV01000821">
    <property type="protein sequence ID" value="KNZ64041.1"/>
    <property type="molecule type" value="Genomic_DNA"/>
</dbReference>
<feature type="chain" id="PRO_5005568274" evidence="8">
    <location>
        <begin position="22"/>
        <end position="671"/>
    </location>
</feature>
<dbReference type="Gene3D" id="2.60.40.420">
    <property type="entry name" value="Cupredoxins - blue copper proteins"/>
    <property type="match status" value="3"/>
</dbReference>
<dbReference type="Pfam" id="PF07732">
    <property type="entry name" value="Cu-oxidase_3"/>
    <property type="match status" value="2"/>
</dbReference>
<dbReference type="OrthoDB" id="2121828at2759"/>
<keyword evidence="7" id="KW-0812">Transmembrane</keyword>
<dbReference type="GO" id="GO:0033573">
    <property type="term" value="C:high-affinity iron permease complex"/>
    <property type="evidence" value="ECO:0007669"/>
    <property type="project" value="TreeGrafter"/>
</dbReference>
<comment type="similarity">
    <text evidence="1">Belongs to the multicopper oxidase family.</text>
</comment>
<evidence type="ECO:0000256" key="4">
    <source>
        <dbReference type="ARBA" id="ARBA00023002"/>
    </source>
</evidence>
<dbReference type="SUPFAM" id="SSF49503">
    <property type="entry name" value="Cupredoxins"/>
    <property type="match status" value="3"/>
</dbReference>
<dbReference type="InterPro" id="IPR033138">
    <property type="entry name" value="Cu_oxidase_CS"/>
</dbReference>
<reference evidence="12 13" key="1">
    <citation type="submission" date="2015-08" db="EMBL/GenBank/DDBJ databases">
        <title>Next Generation Sequencing and Analysis of the Genome of Puccinia sorghi L Schw, the Causal Agent of Maize Common Rust.</title>
        <authorList>
            <person name="Rochi L."/>
            <person name="Burguener G."/>
            <person name="Darino M."/>
            <person name="Turjanski A."/>
            <person name="Kreff E."/>
            <person name="Dieguez M.J."/>
            <person name="Sacco F."/>
        </authorList>
    </citation>
    <scope>NUCLEOTIDE SEQUENCE [LARGE SCALE GENOMIC DNA]</scope>
    <source>
        <strain evidence="12 13">RO10H11247</strain>
    </source>
</reference>
<dbReference type="InterPro" id="IPR011706">
    <property type="entry name" value="Cu-oxidase_C"/>
</dbReference>
<keyword evidence="3 8" id="KW-0732">Signal</keyword>
<keyword evidence="13" id="KW-1185">Reference proteome</keyword>
<keyword evidence="7" id="KW-0472">Membrane</keyword>
<dbReference type="Proteomes" id="UP000037035">
    <property type="component" value="Unassembled WGS sequence"/>
</dbReference>
<evidence type="ECO:0000256" key="3">
    <source>
        <dbReference type="ARBA" id="ARBA00022729"/>
    </source>
</evidence>
<evidence type="ECO:0000256" key="8">
    <source>
        <dbReference type="SAM" id="SignalP"/>
    </source>
</evidence>
<keyword evidence="5" id="KW-0186">Copper</keyword>
<feature type="domain" description="Plastocyanin-like" evidence="9">
    <location>
        <begin position="180"/>
        <end position="325"/>
    </location>
</feature>
<protein>
    <submittedName>
        <fullName evidence="12">Uncharacterized protein</fullName>
    </submittedName>
</protein>
<evidence type="ECO:0000313" key="13">
    <source>
        <dbReference type="Proteomes" id="UP000037035"/>
    </source>
</evidence>
<dbReference type="InterPro" id="IPR045087">
    <property type="entry name" value="Cu-oxidase_fam"/>
</dbReference>
<evidence type="ECO:0000256" key="7">
    <source>
        <dbReference type="SAM" id="Phobius"/>
    </source>
</evidence>
<dbReference type="Pfam" id="PF00394">
    <property type="entry name" value="Cu-oxidase"/>
    <property type="match status" value="1"/>
</dbReference>
<dbReference type="InterPro" id="IPR008972">
    <property type="entry name" value="Cupredoxin"/>
</dbReference>
<dbReference type="InterPro" id="IPR002355">
    <property type="entry name" value="Cu_oxidase_Cu_BS"/>
</dbReference>
<evidence type="ECO:0000259" key="10">
    <source>
        <dbReference type="Pfam" id="PF07731"/>
    </source>
</evidence>
<dbReference type="PROSITE" id="PS00080">
    <property type="entry name" value="MULTICOPPER_OXIDASE2"/>
    <property type="match status" value="1"/>
</dbReference>
<dbReference type="GO" id="GO:0004322">
    <property type="term" value="F:ferroxidase activity"/>
    <property type="evidence" value="ECO:0007669"/>
    <property type="project" value="TreeGrafter"/>
</dbReference>
<keyword evidence="6" id="KW-0325">Glycoprotein</keyword>
<dbReference type="InterPro" id="IPR044130">
    <property type="entry name" value="CuRO_2_Fet3-like"/>
</dbReference>
<dbReference type="PANTHER" id="PTHR11709">
    <property type="entry name" value="MULTI-COPPER OXIDASE"/>
    <property type="match status" value="1"/>
</dbReference>
<dbReference type="GO" id="GO:0033215">
    <property type="term" value="P:reductive iron assimilation"/>
    <property type="evidence" value="ECO:0007669"/>
    <property type="project" value="TreeGrafter"/>
</dbReference>
<dbReference type="InterPro" id="IPR001117">
    <property type="entry name" value="Cu-oxidase_2nd"/>
</dbReference>
<dbReference type="CDD" id="cd13851">
    <property type="entry name" value="CuRO_1_Fet3p"/>
    <property type="match status" value="1"/>
</dbReference>
<comment type="caution">
    <text evidence="12">The sequence shown here is derived from an EMBL/GenBank/DDBJ whole genome shotgun (WGS) entry which is preliminary data.</text>
</comment>
<dbReference type="CDD" id="cd13899">
    <property type="entry name" value="CuRO_3_Fet3p"/>
    <property type="match status" value="1"/>
</dbReference>
<name>A0A0L6VTM8_9BASI</name>
<evidence type="ECO:0000259" key="9">
    <source>
        <dbReference type="Pfam" id="PF00394"/>
    </source>
</evidence>
<feature type="signal peptide" evidence="8">
    <location>
        <begin position="1"/>
        <end position="21"/>
    </location>
</feature>
<sequence>MRVDTLSRLTLLWCLVHRARTAVVDFYWNITYATANPDGLHERTVVGVNHTWPPPPITVTSGDVIRMHAFNGLPDKPTTLHFHGMYFNGTNFYDGAMGVTQWYVFFFWSRTKGKLKIDCGFFSGIPPGDEFVYVVNTTDQVGTYWVHAHSLGQYVDGLRAPVVILPSETLGKRHDGRMEIVLSDWYHQQHSELLSRFLSRSNPLGAEPVPDSALVYVAQNGTYREHFNENATLPFSAGKTYRLRILNMGALGMFYFKIDGHQMSIIEVDGVSSPDDPHRGHAKTDVEPLPTDMLSLATAQRYSVLVTAKNETTQNFLFHANFEPNMFDSIPEALRLSITELILALKDYSSSIVYSPGAPTAPEELFTEYKAVDDMTFKPTLAIPMVSKTKTIELNVFFSTFENGVNRAAFNNVTYVPPRVPTVMTIDSAPENALPNAIIYGPQSNAFVINHLEVVELTVFNWDKGNHPFHLHGQKFQVVDRQLSIDPGNPIYSNQTRSNPMRRDTIQIPGGGFVSLRFVGDNPGAWLFHCHIEWHLESGLGAIFVVAPEVAQRNSRVPPFMKEQCAKMKMPWSGNAGGLAGSKVYDLSTAPRGPFPQVSGFHTRGILSLAACIISSLLGIVTIIWYARGEQFNDAQIEQELLDKINSKSNPCNSPRFFNRIHRFLITHRAS</sequence>
<dbReference type="PANTHER" id="PTHR11709:SF361">
    <property type="entry name" value="IRON TRANSPORT MULTICOPPER OXIDASE FET3"/>
    <property type="match status" value="1"/>
</dbReference>